<gene>
    <name evidence="2" type="ORF">BW154_06895</name>
</gene>
<keyword evidence="1" id="KW-0175">Coiled coil</keyword>
<dbReference type="EMBL" id="MTJS01000002">
    <property type="protein sequence ID" value="PFG89197.1"/>
    <property type="molecule type" value="Genomic_DNA"/>
</dbReference>
<evidence type="ECO:0000313" key="2">
    <source>
        <dbReference type="EMBL" id="PFG89197.1"/>
    </source>
</evidence>
<dbReference type="RefSeq" id="WP_179884616.1">
    <property type="nucleotide sequence ID" value="NZ_JAOWLS010000001.1"/>
</dbReference>
<evidence type="ECO:0000256" key="1">
    <source>
        <dbReference type="SAM" id="Coils"/>
    </source>
</evidence>
<accession>A0AAP8E1I8</accession>
<feature type="coiled-coil region" evidence="1">
    <location>
        <begin position="4"/>
        <end position="45"/>
    </location>
</feature>
<comment type="caution">
    <text evidence="2">The sequence shown here is derived from an EMBL/GenBank/DDBJ whole genome shotgun (WGS) entry which is preliminary data.</text>
</comment>
<dbReference type="Proteomes" id="UP000225275">
    <property type="component" value="Unassembled WGS sequence"/>
</dbReference>
<dbReference type="AlphaFoldDB" id="A0AAP8E1I8"/>
<evidence type="ECO:0008006" key="4">
    <source>
        <dbReference type="Google" id="ProtNLM"/>
    </source>
</evidence>
<evidence type="ECO:0000313" key="3">
    <source>
        <dbReference type="Proteomes" id="UP000225275"/>
    </source>
</evidence>
<protein>
    <recommendedName>
        <fullName evidence="4">DUF4315 family protein</fullName>
    </recommendedName>
</protein>
<reference evidence="2" key="2">
    <citation type="journal article" date="2018" name="Food Control">
        <title>Characterization of Lactococcus lactis isolates from herbs, fruits and vegetables for use as biopreservatives against Listeria monocytogenes in cheese.</title>
        <authorList>
            <person name="Ho V."/>
            <person name="Lo R."/>
            <person name="Bansal N."/>
            <person name="Turner M.S."/>
        </authorList>
    </citation>
    <scope>NUCLEOTIDE SEQUENCE</scope>
    <source>
        <strain evidence="2">537</strain>
    </source>
</reference>
<sequence>MSKLDDLEKKRNRVLAEAEKADKQVKKYQDIVKNKRTEIKRIETEIIAETLVQNNLSIDDLQKLIKDGQSTIGSTVYPGQTSQQNLGE</sequence>
<proteinExistence type="predicted"/>
<name>A0AAP8E1I8_9LACT</name>
<organism evidence="2 3">
    <name type="scientific">Lactococcus lactis</name>
    <dbReference type="NCBI Taxonomy" id="1358"/>
    <lineage>
        <taxon>Bacteria</taxon>
        <taxon>Bacillati</taxon>
        <taxon>Bacillota</taxon>
        <taxon>Bacilli</taxon>
        <taxon>Lactobacillales</taxon>
        <taxon>Streptococcaceae</taxon>
        <taxon>Lactococcus</taxon>
    </lineage>
</organism>
<reference evidence="2" key="1">
    <citation type="submission" date="2017-01" db="EMBL/GenBank/DDBJ databases">
        <authorList>
            <person name="Lo R."/>
        </authorList>
    </citation>
    <scope>NUCLEOTIDE SEQUENCE</scope>
    <source>
        <strain evidence="2">537</strain>
    </source>
</reference>